<evidence type="ECO:0000313" key="2">
    <source>
        <dbReference type="EMBL" id="BCU06101.1"/>
    </source>
</evidence>
<keyword evidence="3" id="KW-1185">Reference proteome</keyword>
<name>A0ABM7QK01_9GAMM</name>
<protein>
    <recommendedName>
        <fullName evidence="4">VanZ-like domain-containing protein</fullName>
    </recommendedName>
</protein>
<dbReference type="EMBL" id="AP024563">
    <property type="protein sequence ID" value="BCU06101.1"/>
    <property type="molecule type" value="Genomic_DNA"/>
</dbReference>
<organism evidence="2 3">
    <name type="scientific">Allochromatium tepidum</name>
    <dbReference type="NCBI Taxonomy" id="553982"/>
    <lineage>
        <taxon>Bacteria</taxon>
        <taxon>Pseudomonadati</taxon>
        <taxon>Pseudomonadota</taxon>
        <taxon>Gammaproteobacteria</taxon>
        <taxon>Chromatiales</taxon>
        <taxon>Chromatiaceae</taxon>
        <taxon>Allochromatium</taxon>
    </lineage>
</organism>
<reference evidence="2 3" key="1">
    <citation type="submission" date="2021-04" db="EMBL/GenBank/DDBJ databases">
        <title>Complete genome sequencing of Allochromatium tepidum strain NZ.</title>
        <authorList>
            <person name="Tsukatani Y."/>
            <person name="Mori H."/>
        </authorList>
    </citation>
    <scope>NUCLEOTIDE SEQUENCE [LARGE SCALE GENOMIC DNA]</scope>
    <source>
        <strain evidence="2 3">NZ</strain>
    </source>
</reference>
<gene>
    <name evidence="2" type="ORF">Atep_07780</name>
</gene>
<feature type="transmembrane region" description="Helical" evidence="1">
    <location>
        <begin position="12"/>
        <end position="34"/>
    </location>
</feature>
<dbReference type="RefSeq" id="WP_213380368.1">
    <property type="nucleotide sequence ID" value="NZ_AP024563.1"/>
</dbReference>
<evidence type="ECO:0000256" key="1">
    <source>
        <dbReference type="SAM" id="Phobius"/>
    </source>
</evidence>
<evidence type="ECO:0000313" key="3">
    <source>
        <dbReference type="Proteomes" id="UP000680679"/>
    </source>
</evidence>
<sequence>MKNEEKIKNCFLLLVPLYRVGLILCLMATLYLALTPVQSSFGLGYDKADHLPAFLVMAWMADGGWPGRERAWKRAGWLLCYALFLESLQHELPYRDFSWFDLPADLLGPALYSGLKWRFPQWKVFPRTPSQPQPLPQANGDT</sequence>
<dbReference type="Proteomes" id="UP000680679">
    <property type="component" value="Chromosome"/>
</dbReference>
<proteinExistence type="predicted"/>
<keyword evidence="1" id="KW-0472">Membrane</keyword>
<keyword evidence="1" id="KW-1133">Transmembrane helix</keyword>
<keyword evidence="1" id="KW-0812">Transmembrane</keyword>
<accession>A0ABM7QK01</accession>
<evidence type="ECO:0008006" key="4">
    <source>
        <dbReference type="Google" id="ProtNLM"/>
    </source>
</evidence>